<dbReference type="SMART" id="SM00233">
    <property type="entry name" value="PH"/>
    <property type="match status" value="3"/>
</dbReference>
<dbReference type="CDD" id="cd00159">
    <property type="entry name" value="RhoGAP"/>
    <property type="match status" value="1"/>
</dbReference>
<feature type="coiled-coil region" evidence="3">
    <location>
        <begin position="103"/>
        <end position="133"/>
    </location>
</feature>
<dbReference type="Gene3D" id="1.10.555.10">
    <property type="entry name" value="Rho GTPase activation protein"/>
    <property type="match status" value="1"/>
</dbReference>
<dbReference type="GO" id="GO:0005737">
    <property type="term" value="C:cytoplasm"/>
    <property type="evidence" value="ECO:0007669"/>
    <property type="project" value="InterPro"/>
</dbReference>
<dbReference type="InterPro" id="IPR050729">
    <property type="entry name" value="Rho-GAP"/>
</dbReference>
<dbReference type="InterPro" id="IPR000198">
    <property type="entry name" value="RhoGAP_dom"/>
</dbReference>
<dbReference type="AlphaFoldDB" id="L8GJM7"/>
<dbReference type="Gene3D" id="2.30.29.30">
    <property type="entry name" value="Pleckstrin-homology domain (PH domain)/Phosphotyrosine-binding domain (PTB)"/>
    <property type="match status" value="3"/>
</dbReference>
<feature type="domain" description="DH" evidence="6">
    <location>
        <begin position="376"/>
        <end position="554"/>
    </location>
</feature>
<gene>
    <name evidence="8" type="ORF">ACA1_374650</name>
</gene>
<dbReference type="PROSITE" id="PS50010">
    <property type="entry name" value="DH_2"/>
    <property type="match status" value="1"/>
</dbReference>
<dbReference type="InterPro" id="IPR000219">
    <property type="entry name" value="DH_dom"/>
</dbReference>
<dbReference type="Proteomes" id="UP000011083">
    <property type="component" value="Unassembled WGS sequence"/>
</dbReference>
<dbReference type="Pfam" id="PF00169">
    <property type="entry name" value="PH"/>
    <property type="match status" value="2"/>
</dbReference>
<feature type="compositionally biased region" description="Low complexity" evidence="4">
    <location>
        <begin position="1028"/>
        <end position="1051"/>
    </location>
</feature>
<feature type="compositionally biased region" description="Polar residues" evidence="4">
    <location>
        <begin position="947"/>
        <end position="957"/>
    </location>
</feature>
<evidence type="ECO:0000256" key="4">
    <source>
        <dbReference type="SAM" id="MobiDB-lite"/>
    </source>
</evidence>
<protein>
    <submittedName>
        <fullName evidence="8">PH domain containing protein</fullName>
    </submittedName>
</protein>
<dbReference type="FunFam" id="2.30.29.30:FF:000286">
    <property type="entry name" value="PH-protein kinase domain containing protein"/>
    <property type="match status" value="1"/>
</dbReference>
<proteinExistence type="predicted"/>
<dbReference type="Gene3D" id="1.20.1270.60">
    <property type="entry name" value="Arfaptin homology (AH) domain/BAR domain"/>
    <property type="match status" value="1"/>
</dbReference>
<accession>L8GJM7</accession>
<dbReference type="SUPFAM" id="SSF50729">
    <property type="entry name" value="PH domain-like"/>
    <property type="match status" value="3"/>
</dbReference>
<feature type="domain" description="PH" evidence="5">
    <location>
        <begin position="626"/>
        <end position="707"/>
    </location>
</feature>
<feature type="region of interest" description="Disordered" evidence="4">
    <location>
        <begin position="219"/>
        <end position="245"/>
    </location>
</feature>
<feature type="region of interest" description="Disordered" evidence="4">
    <location>
        <begin position="978"/>
        <end position="1110"/>
    </location>
</feature>
<feature type="compositionally biased region" description="Polar residues" evidence="4">
    <location>
        <begin position="998"/>
        <end position="1009"/>
    </location>
</feature>
<feature type="compositionally biased region" description="Pro residues" evidence="4">
    <location>
        <begin position="1078"/>
        <end position="1095"/>
    </location>
</feature>
<dbReference type="InterPro" id="IPR001849">
    <property type="entry name" value="PH_domain"/>
</dbReference>
<dbReference type="PROSITE" id="PS50238">
    <property type="entry name" value="RHOGAP"/>
    <property type="match status" value="1"/>
</dbReference>
<dbReference type="GO" id="GO:0005547">
    <property type="term" value="F:phosphatidylinositol-3,4,5-trisphosphate binding"/>
    <property type="evidence" value="ECO:0007669"/>
    <property type="project" value="UniProtKB-ARBA"/>
</dbReference>
<dbReference type="KEGG" id="acan:ACA1_374650"/>
<evidence type="ECO:0000256" key="3">
    <source>
        <dbReference type="SAM" id="Coils"/>
    </source>
</evidence>
<evidence type="ECO:0000313" key="9">
    <source>
        <dbReference type="Proteomes" id="UP000011083"/>
    </source>
</evidence>
<dbReference type="SUPFAM" id="SSF48065">
    <property type="entry name" value="DBL homology domain (DH-domain)"/>
    <property type="match status" value="1"/>
</dbReference>
<evidence type="ECO:0000256" key="2">
    <source>
        <dbReference type="ARBA" id="ARBA00037092"/>
    </source>
</evidence>
<dbReference type="EMBL" id="KB008119">
    <property type="protein sequence ID" value="ELR12396.1"/>
    <property type="molecule type" value="Genomic_DNA"/>
</dbReference>
<dbReference type="RefSeq" id="XP_004334409.1">
    <property type="nucleotide sequence ID" value="XM_004334361.1"/>
</dbReference>
<keyword evidence="3" id="KW-0175">Coiled coil</keyword>
<dbReference type="OrthoDB" id="18539at2759"/>
<reference evidence="8 9" key="1">
    <citation type="journal article" date="2013" name="Genome Biol.">
        <title>Genome of Acanthamoeba castellanii highlights extensive lateral gene transfer and early evolution of tyrosine kinase signaling.</title>
        <authorList>
            <person name="Clarke M."/>
            <person name="Lohan A.J."/>
            <person name="Liu B."/>
            <person name="Lagkouvardos I."/>
            <person name="Roy S."/>
            <person name="Zafar N."/>
            <person name="Bertelli C."/>
            <person name="Schilde C."/>
            <person name="Kianianmomeni A."/>
            <person name="Burglin T.R."/>
            <person name="Frech C."/>
            <person name="Turcotte B."/>
            <person name="Kopec K.O."/>
            <person name="Synnott J.M."/>
            <person name="Choo C."/>
            <person name="Paponov I."/>
            <person name="Finkler A."/>
            <person name="Soon Heng Tan C."/>
            <person name="Hutchins A.P."/>
            <person name="Weinmeier T."/>
            <person name="Rattei T."/>
            <person name="Chu J.S."/>
            <person name="Gimenez G."/>
            <person name="Irimia M."/>
            <person name="Rigden D.J."/>
            <person name="Fitzpatrick D.A."/>
            <person name="Lorenzo-Morales J."/>
            <person name="Bateman A."/>
            <person name="Chiu C.H."/>
            <person name="Tang P."/>
            <person name="Hegemann P."/>
            <person name="Fromm H."/>
            <person name="Raoult D."/>
            <person name="Greub G."/>
            <person name="Miranda-Saavedra D."/>
            <person name="Chen N."/>
            <person name="Nash P."/>
            <person name="Ginger M.L."/>
            <person name="Horn M."/>
            <person name="Schaap P."/>
            <person name="Caler L."/>
            <person name="Loftus B."/>
        </authorList>
    </citation>
    <scope>NUCLEOTIDE SEQUENCE [LARGE SCALE GENOMIC DNA]</scope>
    <source>
        <strain evidence="8 9">Neff</strain>
    </source>
</reference>
<keyword evidence="9" id="KW-1185">Reference proteome</keyword>
<keyword evidence="1" id="KW-0343">GTPase activation</keyword>
<dbReference type="SMART" id="SM00325">
    <property type="entry name" value="RhoGEF"/>
    <property type="match status" value="1"/>
</dbReference>
<dbReference type="Pfam" id="PF16746">
    <property type="entry name" value="BAR_3"/>
    <property type="match status" value="1"/>
</dbReference>
<name>L8GJM7_ACACF</name>
<dbReference type="Pfam" id="PF00621">
    <property type="entry name" value="RhoGEF"/>
    <property type="match status" value="1"/>
</dbReference>
<dbReference type="Pfam" id="PF22697">
    <property type="entry name" value="SOS1_NGEF_PH"/>
    <property type="match status" value="1"/>
</dbReference>
<feature type="compositionally biased region" description="Pro residues" evidence="4">
    <location>
        <begin position="983"/>
        <end position="992"/>
    </location>
</feature>
<dbReference type="PROSITE" id="PS50003">
    <property type="entry name" value="PH_DOMAIN"/>
    <property type="match status" value="3"/>
</dbReference>
<feature type="compositionally biased region" description="Acidic residues" evidence="4">
    <location>
        <begin position="230"/>
        <end position="240"/>
    </location>
</feature>
<evidence type="ECO:0000259" key="6">
    <source>
        <dbReference type="PROSITE" id="PS50010"/>
    </source>
</evidence>
<dbReference type="InterPro" id="IPR004148">
    <property type="entry name" value="BAR_dom"/>
</dbReference>
<feature type="domain" description="PH" evidence="5">
    <location>
        <begin position="246"/>
        <end position="336"/>
    </location>
</feature>
<dbReference type="InterPro" id="IPR011993">
    <property type="entry name" value="PH-like_dom_sf"/>
</dbReference>
<dbReference type="SUPFAM" id="SSF48350">
    <property type="entry name" value="GTPase activation domain, GAP"/>
    <property type="match status" value="1"/>
</dbReference>
<dbReference type="PANTHER" id="PTHR23176">
    <property type="entry name" value="RHO/RAC/CDC GTPASE-ACTIVATING PROTEIN"/>
    <property type="match status" value="1"/>
</dbReference>
<dbReference type="SUPFAM" id="SSF103657">
    <property type="entry name" value="BAR/IMD domain-like"/>
    <property type="match status" value="1"/>
</dbReference>
<dbReference type="InterPro" id="IPR008936">
    <property type="entry name" value="Rho_GTPase_activation_prot"/>
</dbReference>
<comment type="function">
    <text evidence="2">Rho GTPase-activating protein involved in the signal transduction pathway.</text>
</comment>
<dbReference type="InterPro" id="IPR027267">
    <property type="entry name" value="AH/BAR_dom_sf"/>
</dbReference>
<dbReference type="GO" id="GO:0005096">
    <property type="term" value="F:GTPase activator activity"/>
    <property type="evidence" value="ECO:0007669"/>
    <property type="project" value="UniProtKB-KW"/>
</dbReference>
<dbReference type="SMART" id="SM00324">
    <property type="entry name" value="RhoGAP"/>
    <property type="match status" value="1"/>
</dbReference>
<evidence type="ECO:0000259" key="7">
    <source>
        <dbReference type="PROSITE" id="PS50238"/>
    </source>
</evidence>
<organism evidence="8 9">
    <name type="scientific">Acanthamoeba castellanii (strain ATCC 30010 / Neff)</name>
    <dbReference type="NCBI Taxonomy" id="1257118"/>
    <lineage>
        <taxon>Eukaryota</taxon>
        <taxon>Amoebozoa</taxon>
        <taxon>Discosea</taxon>
        <taxon>Longamoebia</taxon>
        <taxon>Centramoebida</taxon>
        <taxon>Acanthamoebidae</taxon>
        <taxon>Acanthamoeba</taxon>
    </lineage>
</organism>
<evidence type="ECO:0000259" key="5">
    <source>
        <dbReference type="PROSITE" id="PS50003"/>
    </source>
</evidence>
<feature type="domain" description="PH" evidence="5">
    <location>
        <begin position="1142"/>
        <end position="1234"/>
    </location>
</feature>
<dbReference type="Gene3D" id="1.20.900.10">
    <property type="entry name" value="Dbl homology (DH) domain"/>
    <property type="match status" value="1"/>
</dbReference>
<dbReference type="GO" id="GO:0005085">
    <property type="term" value="F:guanyl-nucleotide exchange factor activity"/>
    <property type="evidence" value="ECO:0007669"/>
    <property type="project" value="InterPro"/>
</dbReference>
<dbReference type="VEuPathDB" id="AmoebaDB:ACA1_374650"/>
<dbReference type="PANTHER" id="PTHR23176:SF129">
    <property type="entry name" value="RHO GTPASE ACTIVATING PROTEIN AT 16F, ISOFORM E-RELATED"/>
    <property type="match status" value="1"/>
</dbReference>
<feature type="compositionally biased region" description="Basic and acidic residues" evidence="4">
    <location>
        <begin position="923"/>
        <end position="938"/>
    </location>
</feature>
<dbReference type="GeneID" id="14912801"/>
<sequence length="1238" mass="137436">MKKILSSFGRLDSTKTNLREIHERLSKRSQQTPSIVEGNRRLGRSFTAFGDFLTSVREDPELGECLAKVGLLEILLSDLLEKWNTASVDKLEDPINEFIKGEVAAAEQEKKHYDKAKAAFEAADTKLRQLKSKEDAKAFDIEKERNVLQERYLESRDQAQTALADAFEKNKFSTLEKMCDYIDAQHHYYKSALEAVELTKQKVDDYRRYITKKKKEYRSTRGAGGAGGQEEADSDGEEDEARTGGEVVRQGWLHRSVGKSSWKKSWVVVKYKYMYYYSNPDSSLGGVVRLTHCSVNVSTRKEFCFAINGRLSSQFFYSKSDADMQAWMEAVKTCIEEEEAHETRQLGKEEIKGNVYVEEEELQDEPEEEINNVEDPVQRVHLQLVRDEKKYLGCLTRLNKMYMLPLTADPKLKGKIQPDELAAMFGNIKPLTTFHTNLLKQLESVEAKEVSAVFLHNLQELESVYTSYLMKLSNGMHSLNACKQRVKVIKQFLTEREEILGEGNELATLLALPVQRVAQYTNVVQYLIVTGSPDSTLDAAHDALKALTGKLNQCSASSASLGKILDVRRRLHNYDGNLVDPHRRLLREGPVQVQLPAPPTGPGMAAASGEAGSRLTRKPTGMTAIYLFLFNDLMLLTKAPTISRTTYKVIGQLEMHKAHLVDEESATLFKLEEKQRGKHAKVKEYAIQCESPEEKAAWMTSLLNSLDEMKDKRKIYGIPLDQLMATREKGRDVPTIIEKATEWIIMNALSHEGIFRKAGRLDSIEDLKDLFNQGKAIEFSKDEDPYVVAGTMNHFLMELPDPILTNAMYDLFIDSVTDGQASVPRLRDLIGQLPPYNRYVLQHLMSFLQLVVDHEADNKMGPSNLAIVFGPTLLGSGSAESIFSDFTANQKVIEAMITNYAALFQDIEEERILVKKKMLEEEEAEKKKREMQQKRVTERLGAISLKGSPTQSPTNSGEIPVRPALSSRTVVRKSFLDRAGAPPSLPSLPPAPTGDVPQGTQISPDSGTKQLPPVPTVRKQLPRPPGSPADAPSQASSSPAATPGSPMPGASERATFSVPPRPVMRVGTTGSMRRPGGTPLPPPPGGAPPQQPLPLSPTSAAAVPPRPNSGGFGLSVSAGVGGGSDADLEPLVSNIRSLTPGSLVKQGWLTKKGGQRRNWKTRWCVLKTNEFSYYTNKKDAKPKGTIVLSGITVKPSSHKEFCFGISTTERTYLMAGKDATEQEEWVTAITACLKSLDP</sequence>
<feature type="region of interest" description="Disordered" evidence="4">
    <location>
        <begin position="923"/>
        <end position="965"/>
    </location>
</feature>
<dbReference type="Pfam" id="PF00620">
    <property type="entry name" value="RhoGAP"/>
    <property type="match status" value="1"/>
</dbReference>
<feature type="domain" description="Rho-GAP" evidence="7">
    <location>
        <begin position="718"/>
        <end position="904"/>
    </location>
</feature>
<dbReference type="GO" id="GO:0007165">
    <property type="term" value="P:signal transduction"/>
    <property type="evidence" value="ECO:0007669"/>
    <property type="project" value="InterPro"/>
</dbReference>
<evidence type="ECO:0000256" key="1">
    <source>
        <dbReference type="ARBA" id="ARBA00022468"/>
    </source>
</evidence>
<evidence type="ECO:0000313" key="8">
    <source>
        <dbReference type="EMBL" id="ELR12396.1"/>
    </source>
</evidence>
<dbReference type="InterPro" id="IPR055251">
    <property type="entry name" value="SOS1_NGEF_PH"/>
</dbReference>
<dbReference type="InterPro" id="IPR035899">
    <property type="entry name" value="DBL_dom_sf"/>
</dbReference>
<dbReference type="CDD" id="cd07307">
    <property type="entry name" value="BAR"/>
    <property type="match status" value="1"/>
</dbReference>